<feature type="region of interest" description="Disordered" evidence="1">
    <location>
        <begin position="118"/>
        <end position="141"/>
    </location>
</feature>
<name>A0ABQ9IC80_9NEOP</name>
<evidence type="ECO:0000256" key="1">
    <source>
        <dbReference type="SAM" id="MobiDB-lite"/>
    </source>
</evidence>
<sequence length="1020" mass="113579">MWPGYIQLDRTVASPLSTHSPRATGEPQNELVGRHRHGRPSSPPPSPSHQWSSADAWSICAQQANDTSFPPPPKHYGTLSRRGAEIESIISLHTARNNRSTDSQCCHSALHARCHARADINPSPTPSPIVTQPQRSGPRRPTFTDVSLLYEPPQHVGAVVAVCRLVERLLGERVPMARRLLVGRRHVAWAAPAPLSPDSHREQTPATRITSTRRTLFLRAYGAFPSERLSALSQPTMTRRDEAGPARNPPRAAGPTTAQSHRAAAADRASWRRHIDPVDGADEVEWHSDRGNSDVFEERIADMHLKPSRVYTESVAGNLGENPLKNTTLWDERNEVVMEQGWEKRNIPDKTRRPPMSSARFLRAKIWEQPTENRTLFALVEGEHPSRYTNVAAMFVIGSKSFEVCQVNYDDTDLLVRILARQRMNLHIFPITSSKICSVKESPCHKILNNKIFQQPPMPRNPAPHASKMAALACQIPDRHAVCQSVRGSQFALGGTPANLSQYEVANQSKNSVPEPSVADRLMYTSTSKEPDSSSLFHFTSMLLPILCREGQEEDGGNIRSWDRCAVPIVCAYLFHVATLPGYTHNDVTTGRDQPPFLPPKARVSGHIQRHSLVATGWEKFTFSLMEDTRTPFPTSGATVAQRLACSPSTKVNRVQTPTRVLPDFRFWESCWTMPLVGGFSQGSPFPRPFIPALLHATSITLIGCQGMTFKNSPNVVTSLPAWVVQMHVCLAVLRFLPDKPSSLARLCKETELLSNCRNVSHPFMGCSFINGRIFLPVWKCFVRRDDRIVYMCRVSVVGSAAICRHRLIVRATIVDRTAIPKQLKGCSRLNENLATLFVRQYVRCVMEGGRTTAATKRLSKTQWFCDISRDNRGISRASDRTCPRLNKLDDVRFGNLGCHVMLLQQVEQNKSLVTPTKYLFRGSGGALAGAPASHQGDTGSIPGGFAPRFSHVGIVLDDAACRRAFSRNSRFPRPPIPAPLHPRVSLNVMFRDDGHLRVPAGKPITRRVLPRPGSTRFYF</sequence>
<feature type="region of interest" description="Disordered" evidence="1">
    <location>
        <begin position="12"/>
        <end position="53"/>
    </location>
</feature>
<keyword evidence="3" id="KW-1185">Reference proteome</keyword>
<accession>A0ABQ9IC80</accession>
<dbReference type="EMBL" id="JARBHB010000002">
    <property type="protein sequence ID" value="KAJ8894052.1"/>
    <property type="molecule type" value="Genomic_DNA"/>
</dbReference>
<feature type="compositionally biased region" description="Low complexity" evidence="1">
    <location>
        <begin position="245"/>
        <end position="268"/>
    </location>
</feature>
<proteinExistence type="predicted"/>
<evidence type="ECO:0000313" key="3">
    <source>
        <dbReference type="Proteomes" id="UP001159363"/>
    </source>
</evidence>
<organism evidence="2 3">
    <name type="scientific">Dryococelus australis</name>
    <dbReference type="NCBI Taxonomy" id="614101"/>
    <lineage>
        <taxon>Eukaryota</taxon>
        <taxon>Metazoa</taxon>
        <taxon>Ecdysozoa</taxon>
        <taxon>Arthropoda</taxon>
        <taxon>Hexapoda</taxon>
        <taxon>Insecta</taxon>
        <taxon>Pterygota</taxon>
        <taxon>Neoptera</taxon>
        <taxon>Polyneoptera</taxon>
        <taxon>Phasmatodea</taxon>
        <taxon>Verophasmatodea</taxon>
        <taxon>Anareolatae</taxon>
        <taxon>Phasmatidae</taxon>
        <taxon>Eurycanthinae</taxon>
        <taxon>Dryococelus</taxon>
    </lineage>
</organism>
<dbReference type="Proteomes" id="UP001159363">
    <property type="component" value="Chromosome 2"/>
</dbReference>
<feature type="region of interest" description="Disordered" evidence="1">
    <location>
        <begin position="229"/>
        <end position="272"/>
    </location>
</feature>
<protein>
    <submittedName>
        <fullName evidence="2">Uncharacterized protein</fullName>
    </submittedName>
</protein>
<evidence type="ECO:0000313" key="2">
    <source>
        <dbReference type="EMBL" id="KAJ8894052.1"/>
    </source>
</evidence>
<comment type="caution">
    <text evidence="2">The sequence shown here is derived from an EMBL/GenBank/DDBJ whole genome shotgun (WGS) entry which is preliminary data.</text>
</comment>
<gene>
    <name evidence="2" type="ORF">PR048_006662</name>
</gene>
<reference evidence="2 3" key="1">
    <citation type="submission" date="2023-02" db="EMBL/GenBank/DDBJ databases">
        <title>LHISI_Scaffold_Assembly.</title>
        <authorList>
            <person name="Stuart O.P."/>
            <person name="Cleave R."/>
            <person name="Magrath M.J.L."/>
            <person name="Mikheyev A.S."/>
        </authorList>
    </citation>
    <scope>NUCLEOTIDE SEQUENCE [LARGE SCALE GENOMIC DNA]</scope>
    <source>
        <strain evidence="2">Daus_M_001</strain>
        <tissue evidence="2">Leg muscle</tissue>
    </source>
</reference>